<dbReference type="Proteomes" id="UP001623348">
    <property type="component" value="Unassembled WGS sequence"/>
</dbReference>
<accession>A0ABC9Y9W1</accession>
<keyword evidence="3" id="KW-1185">Reference proteome</keyword>
<dbReference type="AlphaFoldDB" id="A0ABC9Y9W1"/>
<organism evidence="2 3">
    <name type="scientific">Grus japonensis</name>
    <name type="common">Japanese crane</name>
    <name type="synonym">Red-crowned crane</name>
    <dbReference type="NCBI Taxonomy" id="30415"/>
    <lineage>
        <taxon>Eukaryota</taxon>
        <taxon>Metazoa</taxon>
        <taxon>Chordata</taxon>
        <taxon>Craniata</taxon>
        <taxon>Vertebrata</taxon>
        <taxon>Euteleostomi</taxon>
        <taxon>Archelosauria</taxon>
        <taxon>Archosauria</taxon>
        <taxon>Dinosauria</taxon>
        <taxon>Saurischia</taxon>
        <taxon>Theropoda</taxon>
        <taxon>Coelurosauria</taxon>
        <taxon>Aves</taxon>
        <taxon>Neognathae</taxon>
        <taxon>Neoaves</taxon>
        <taxon>Gruiformes</taxon>
        <taxon>Gruidae</taxon>
        <taxon>Grus</taxon>
    </lineage>
</organism>
<dbReference type="EMBL" id="BAAFJT010000067">
    <property type="protein sequence ID" value="GAB0206372.1"/>
    <property type="molecule type" value="Genomic_DNA"/>
</dbReference>
<reference evidence="2 3" key="1">
    <citation type="submission" date="2024-06" db="EMBL/GenBank/DDBJ databases">
        <title>The draft genome of Grus japonensis, version 3.</title>
        <authorList>
            <person name="Nabeshima K."/>
            <person name="Suzuki S."/>
            <person name="Onuma M."/>
        </authorList>
    </citation>
    <scope>NUCLEOTIDE SEQUENCE [LARGE SCALE GENOMIC DNA]</scope>
    <source>
        <strain evidence="2 3">451A</strain>
    </source>
</reference>
<evidence type="ECO:0000256" key="1">
    <source>
        <dbReference type="SAM" id="MobiDB-lite"/>
    </source>
</evidence>
<sequence length="141" mass="15419">MLKKPHRIINCQKMRSNMPCSLMGPVALWENIRGGRLVLKNTTQRSTPVTGTVATQTLATGTVATPTTTTSIVATPTLAISTATEPENQPILVSVAPIHKKKWTRKSTRLVKDDEAGPSQEQEEEETEPEIITRSLSLSEL</sequence>
<proteinExistence type="predicted"/>
<evidence type="ECO:0000313" key="2">
    <source>
        <dbReference type="EMBL" id="GAB0206372.1"/>
    </source>
</evidence>
<protein>
    <submittedName>
        <fullName evidence="2">Uncharacterized protein</fullName>
    </submittedName>
</protein>
<name>A0ABC9Y9W1_GRUJA</name>
<gene>
    <name evidence="2" type="ORF">GRJ2_003102800</name>
</gene>
<comment type="caution">
    <text evidence="2">The sequence shown here is derived from an EMBL/GenBank/DDBJ whole genome shotgun (WGS) entry which is preliminary data.</text>
</comment>
<evidence type="ECO:0000313" key="3">
    <source>
        <dbReference type="Proteomes" id="UP001623348"/>
    </source>
</evidence>
<feature type="region of interest" description="Disordered" evidence="1">
    <location>
        <begin position="104"/>
        <end position="141"/>
    </location>
</feature>